<organism evidence="1 2">
    <name type="scientific">Thelephora ganbajun</name>
    <name type="common">Ganba fungus</name>
    <dbReference type="NCBI Taxonomy" id="370292"/>
    <lineage>
        <taxon>Eukaryota</taxon>
        <taxon>Fungi</taxon>
        <taxon>Dikarya</taxon>
        <taxon>Basidiomycota</taxon>
        <taxon>Agaricomycotina</taxon>
        <taxon>Agaricomycetes</taxon>
        <taxon>Thelephorales</taxon>
        <taxon>Thelephoraceae</taxon>
        <taxon>Thelephora</taxon>
    </lineage>
</organism>
<feature type="non-terminal residue" evidence="1">
    <location>
        <position position="1"/>
    </location>
</feature>
<comment type="caution">
    <text evidence="1">The sequence shown here is derived from an EMBL/GenBank/DDBJ whole genome shotgun (WGS) entry which is preliminary data.</text>
</comment>
<reference evidence="1" key="1">
    <citation type="submission" date="2019-10" db="EMBL/GenBank/DDBJ databases">
        <authorList>
            <consortium name="DOE Joint Genome Institute"/>
            <person name="Kuo A."/>
            <person name="Miyauchi S."/>
            <person name="Kiss E."/>
            <person name="Drula E."/>
            <person name="Kohler A."/>
            <person name="Sanchez-Garcia M."/>
            <person name="Andreopoulos B."/>
            <person name="Barry K.W."/>
            <person name="Bonito G."/>
            <person name="Buee M."/>
            <person name="Carver A."/>
            <person name="Chen C."/>
            <person name="Cichocki N."/>
            <person name="Clum A."/>
            <person name="Culley D."/>
            <person name="Crous P.W."/>
            <person name="Fauchery L."/>
            <person name="Girlanda M."/>
            <person name="Hayes R."/>
            <person name="Keri Z."/>
            <person name="Labutti K."/>
            <person name="Lipzen A."/>
            <person name="Lombard V."/>
            <person name="Magnuson J."/>
            <person name="Maillard F."/>
            <person name="Morin E."/>
            <person name="Murat C."/>
            <person name="Nolan M."/>
            <person name="Ohm R."/>
            <person name="Pangilinan J."/>
            <person name="Pereira M."/>
            <person name="Perotto S."/>
            <person name="Peter M."/>
            <person name="Riley R."/>
            <person name="Sitrit Y."/>
            <person name="Stielow B."/>
            <person name="Szollosi G."/>
            <person name="Zifcakova L."/>
            <person name="Stursova M."/>
            <person name="Spatafora J.W."/>
            <person name="Tedersoo L."/>
            <person name="Vaario L.-M."/>
            <person name="Yamada A."/>
            <person name="Yan M."/>
            <person name="Wang P."/>
            <person name="Xu J."/>
            <person name="Bruns T."/>
            <person name="Baldrian P."/>
            <person name="Vilgalys R."/>
            <person name="Henrissat B."/>
            <person name="Grigoriev I.V."/>
            <person name="Hibbett D."/>
            <person name="Nagy L.G."/>
            <person name="Martin F.M."/>
        </authorList>
    </citation>
    <scope>NUCLEOTIDE SEQUENCE</scope>
    <source>
        <strain evidence="1">P2</strain>
    </source>
</reference>
<evidence type="ECO:0000313" key="2">
    <source>
        <dbReference type="Proteomes" id="UP000886501"/>
    </source>
</evidence>
<name>A0ACB6Z5G8_THEGA</name>
<gene>
    <name evidence="1" type="ORF">BDM02DRAFT_3080943</name>
</gene>
<proteinExistence type="predicted"/>
<keyword evidence="2" id="KW-1185">Reference proteome</keyword>
<dbReference type="Proteomes" id="UP000886501">
    <property type="component" value="Unassembled WGS sequence"/>
</dbReference>
<evidence type="ECO:0000313" key="1">
    <source>
        <dbReference type="EMBL" id="KAF9644401.1"/>
    </source>
</evidence>
<sequence length="94" mass="10425">RNFTRTRAWKASEDVDTFSARYQHTAMFKELADKPALLAALNDLSQVLKDEGADLTGGRPSKAQLLKLSMNSKFVGCAKRVIVEFRNAGYDVSS</sequence>
<protein>
    <submittedName>
        <fullName evidence="1">Uncharacterized protein</fullName>
    </submittedName>
</protein>
<reference evidence="1" key="2">
    <citation type="journal article" date="2020" name="Nat. Commun.">
        <title>Large-scale genome sequencing of mycorrhizal fungi provides insights into the early evolution of symbiotic traits.</title>
        <authorList>
            <person name="Miyauchi S."/>
            <person name="Kiss E."/>
            <person name="Kuo A."/>
            <person name="Drula E."/>
            <person name="Kohler A."/>
            <person name="Sanchez-Garcia M."/>
            <person name="Morin E."/>
            <person name="Andreopoulos B."/>
            <person name="Barry K.W."/>
            <person name="Bonito G."/>
            <person name="Buee M."/>
            <person name="Carver A."/>
            <person name="Chen C."/>
            <person name="Cichocki N."/>
            <person name="Clum A."/>
            <person name="Culley D."/>
            <person name="Crous P.W."/>
            <person name="Fauchery L."/>
            <person name="Girlanda M."/>
            <person name="Hayes R.D."/>
            <person name="Keri Z."/>
            <person name="LaButti K."/>
            <person name="Lipzen A."/>
            <person name="Lombard V."/>
            <person name="Magnuson J."/>
            <person name="Maillard F."/>
            <person name="Murat C."/>
            <person name="Nolan M."/>
            <person name="Ohm R.A."/>
            <person name="Pangilinan J."/>
            <person name="Pereira M.F."/>
            <person name="Perotto S."/>
            <person name="Peter M."/>
            <person name="Pfister S."/>
            <person name="Riley R."/>
            <person name="Sitrit Y."/>
            <person name="Stielow J.B."/>
            <person name="Szollosi G."/>
            <person name="Zifcakova L."/>
            <person name="Stursova M."/>
            <person name="Spatafora J.W."/>
            <person name="Tedersoo L."/>
            <person name="Vaario L.M."/>
            <person name="Yamada A."/>
            <person name="Yan M."/>
            <person name="Wang P."/>
            <person name="Xu J."/>
            <person name="Bruns T."/>
            <person name="Baldrian P."/>
            <person name="Vilgalys R."/>
            <person name="Dunand C."/>
            <person name="Henrissat B."/>
            <person name="Grigoriev I.V."/>
            <person name="Hibbett D."/>
            <person name="Nagy L.G."/>
            <person name="Martin F.M."/>
        </authorList>
    </citation>
    <scope>NUCLEOTIDE SEQUENCE</scope>
    <source>
        <strain evidence="1">P2</strain>
    </source>
</reference>
<accession>A0ACB6Z5G8</accession>
<feature type="non-terminal residue" evidence="1">
    <location>
        <position position="94"/>
    </location>
</feature>
<dbReference type="EMBL" id="MU118141">
    <property type="protein sequence ID" value="KAF9644401.1"/>
    <property type="molecule type" value="Genomic_DNA"/>
</dbReference>